<dbReference type="Proteomes" id="UP001472677">
    <property type="component" value="Unassembled WGS sequence"/>
</dbReference>
<proteinExistence type="predicted"/>
<accession>A0ABR2FUR9</accession>
<keyword evidence="3" id="KW-1185">Reference proteome</keyword>
<keyword evidence="1" id="KW-0472">Membrane</keyword>
<evidence type="ECO:0000256" key="1">
    <source>
        <dbReference type="SAM" id="Phobius"/>
    </source>
</evidence>
<protein>
    <recommendedName>
        <fullName evidence="4">Transmembrane protein</fullName>
    </recommendedName>
</protein>
<evidence type="ECO:0000313" key="2">
    <source>
        <dbReference type="EMBL" id="KAK8587892.1"/>
    </source>
</evidence>
<evidence type="ECO:0008006" key="4">
    <source>
        <dbReference type="Google" id="ProtNLM"/>
    </source>
</evidence>
<keyword evidence="1" id="KW-0812">Transmembrane</keyword>
<keyword evidence="1" id="KW-1133">Transmembrane helix</keyword>
<gene>
    <name evidence="2" type="ORF">V6N12_022358</name>
</gene>
<feature type="transmembrane region" description="Helical" evidence="1">
    <location>
        <begin position="50"/>
        <end position="73"/>
    </location>
</feature>
<dbReference type="EMBL" id="JBBPBM010000004">
    <property type="protein sequence ID" value="KAK8587892.1"/>
    <property type="molecule type" value="Genomic_DNA"/>
</dbReference>
<comment type="caution">
    <text evidence="2">The sequence shown here is derived from an EMBL/GenBank/DDBJ whole genome shotgun (WGS) entry which is preliminary data.</text>
</comment>
<sequence length="103" mass="11373">MYYLTAVIQWWLKTTFDKKETTNVLTRITIPTSPSVDLILKQKHKLFGNAATVVAVVCLGGSGGFAVVFFNVFGHDIAGVCKLVDIRNVIVLSKVDPKQSPRH</sequence>
<name>A0ABR2FUR9_9ROSI</name>
<evidence type="ECO:0000313" key="3">
    <source>
        <dbReference type="Proteomes" id="UP001472677"/>
    </source>
</evidence>
<reference evidence="2 3" key="1">
    <citation type="journal article" date="2024" name="G3 (Bethesda)">
        <title>Genome assembly of Hibiscus sabdariffa L. provides insights into metabolisms of medicinal natural products.</title>
        <authorList>
            <person name="Kim T."/>
        </authorList>
    </citation>
    <scope>NUCLEOTIDE SEQUENCE [LARGE SCALE GENOMIC DNA]</scope>
    <source>
        <strain evidence="2">TK-2024</strain>
        <tissue evidence="2">Old leaves</tissue>
    </source>
</reference>
<organism evidence="2 3">
    <name type="scientific">Hibiscus sabdariffa</name>
    <name type="common">roselle</name>
    <dbReference type="NCBI Taxonomy" id="183260"/>
    <lineage>
        <taxon>Eukaryota</taxon>
        <taxon>Viridiplantae</taxon>
        <taxon>Streptophyta</taxon>
        <taxon>Embryophyta</taxon>
        <taxon>Tracheophyta</taxon>
        <taxon>Spermatophyta</taxon>
        <taxon>Magnoliopsida</taxon>
        <taxon>eudicotyledons</taxon>
        <taxon>Gunneridae</taxon>
        <taxon>Pentapetalae</taxon>
        <taxon>rosids</taxon>
        <taxon>malvids</taxon>
        <taxon>Malvales</taxon>
        <taxon>Malvaceae</taxon>
        <taxon>Malvoideae</taxon>
        <taxon>Hibiscus</taxon>
    </lineage>
</organism>